<dbReference type="Pfam" id="PF13432">
    <property type="entry name" value="TPR_16"/>
    <property type="match status" value="1"/>
</dbReference>
<organism evidence="3 4">
    <name type="scientific">Desulfurispirillum indicum (strain ATCC BAA-1389 / DSM 22839 / S5)</name>
    <dbReference type="NCBI Taxonomy" id="653733"/>
    <lineage>
        <taxon>Bacteria</taxon>
        <taxon>Pseudomonadati</taxon>
        <taxon>Chrysiogenota</taxon>
        <taxon>Chrysiogenia</taxon>
        <taxon>Chrysiogenales</taxon>
        <taxon>Chrysiogenaceae</taxon>
        <taxon>Desulfurispirillum</taxon>
    </lineage>
</organism>
<feature type="repeat" description="TPR" evidence="1">
    <location>
        <begin position="469"/>
        <end position="502"/>
    </location>
</feature>
<evidence type="ECO:0000256" key="1">
    <source>
        <dbReference type="PROSITE-ProRule" id="PRU00339"/>
    </source>
</evidence>
<dbReference type="HOGENOM" id="CLU_521500_0_0_0"/>
<keyword evidence="2" id="KW-0732">Signal</keyword>
<dbReference type="Pfam" id="PF13181">
    <property type="entry name" value="TPR_8"/>
    <property type="match status" value="2"/>
</dbReference>
<keyword evidence="4" id="KW-1185">Reference proteome</keyword>
<evidence type="ECO:0000313" key="3">
    <source>
        <dbReference type="EMBL" id="ADU65847.1"/>
    </source>
</evidence>
<feature type="chain" id="PRO_5003213917" evidence="2">
    <location>
        <begin position="24"/>
        <end position="522"/>
    </location>
</feature>
<proteinExistence type="predicted"/>
<name>E6W3X9_DESIS</name>
<evidence type="ECO:0000256" key="2">
    <source>
        <dbReference type="SAM" id="SignalP"/>
    </source>
</evidence>
<protein>
    <submittedName>
        <fullName evidence="3">Tetratricopeptide TPR_1 repeat-containing protein</fullName>
    </submittedName>
</protein>
<dbReference type="SMART" id="SM00028">
    <property type="entry name" value="TPR"/>
    <property type="match status" value="4"/>
</dbReference>
<dbReference type="InParanoid" id="E6W3X9"/>
<evidence type="ECO:0000313" key="4">
    <source>
        <dbReference type="Proteomes" id="UP000002572"/>
    </source>
</evidence>
<accession>E6W3X9</accession>
<dbReference type="PANTHER" id="PTHR10098">
    <property type="entry name" value="RAPSYN-RELATED"/>
    <property type="match status" value="1"/>
</dbReference>
<feature type="signal peptide" evidence="2">
    <location>
        <begin position="1"/>
        <end position="23"/>
    </location>
</feature>
<dbReference type="eggNOG" id="COG0457">
    <property type="taxonomic scope" value="Bacteria"/>
</dbReference>
<dbReference type="KEGG" id="din:Selin_1112"/>
<feature type="repeat" description="TPR" evidence="1">
    <location>
        <begin position="97"/>
        <end position="130"/>
    </location>
</feature>
<dbReference type="EMBL" id="CP002432">
    <property type="protein sequence ID" value="ADU65847.1"/>
    <property type="molecule type" value="Genomic_DNA"/>
</dbReference>
<dbReference type="Proteomes" id="UP000002572">
    <property type="component" value="Chromosome"/>
</dbReference>
<gene>
    <name evidence="3" type="ordered locus">Selin_1112</name>
</gene>
<dbReference type="PROSITE" id="PS50005">
    <property type="entry name" value="TPR"/>
    <property type="match status" value="2"/>
</dbReference>
<reference evidence="3 4" key="1">
    <citation type="submission" date="2010-12" db="EMBL/GenBank/DDBJ databases">
        <title>Complete sequence of Desulfurispirillum indicum S5.</title>
        <authorList>
            <consortium name="US DOE Joint Genome Institute"/>
            <person name="Lucas S."/>
            <person name="Copeland A."/>
            <person name="Lapidus A."/>
            <person name="Cheng J.-F."/>
            <person name="Goodwin L."/>
            <person name="Pitluck S."/>
            <person name="Chertkov O."/>
            <person name="Held B."/>
            <person name="Detter J.C."/>
            <person name="Han C."/>
            <person name="Tapia R."/>
            <person name="Land M."/>
            <person name="Hauser L."/>
            <person name="Kyrpides N."/>
            <person name="Ivanova N."/>
            <person name="Mikhailova N."/>
            <person name="Haggblom M."/>
            <person name="Rauschenbach I."/>
            <person name="Bini E."/>
            <person name="Woyke T."/>
        </authorList>
    </citation>
    <scope>NUCLEOTIDE SEQUENCE [LARGE SCALE GENOMIC DNA]</scope>
    <source>
        <strain evidence="4">ATCC BAA-1389 / DSM 22839 / S5</strain>
    </source>
</reference>
<dbReference type="AlphaFoldDB" id="E6W3X9"/>
<sequence>MSILSRCICIFFLSFILAAPSLAQSTVEDLQVARKLLEDGFAAEARTLLRDYVQENTEDYYALHMLGISEYQQGDHKEALRWFLISDSKDHGGSIRVINYQYMAQCYEILGDLVNALQFYQRYIESAPEDFATWHTMGSIAVDLGEYVEALEYLHRIPADYTLYDLVLLDLVKAHYHLEDYDQALARADRLRTEKLHEEDRITFFYYLINAAIITEDFEYAFGIIEELERLKSEPSREVMSQYIMLALNTGHQDAGLRKGLEYCALFAPDTITYPLLSQYLEANFRQVSLQYFMDFARHSEEFTRLYLRKLYAENKFTTYISEYEKLQQTDAYLHLLYVRSLKKSGRTNDALEEISRALELYMEPQDQYPFHAIEYAIRHQRGMPVLYISQFIFENFPSPEAYFNYVTDLYNAQEFEELIRVLETYGSEGKERPFILYMAGNSAIELGEYERAIAYYLQVGSGNQSLELNTIHRIAYAYDMLEDNANALDYYRQALKLAGDNQRIRRNIEQRIAALELLQQP</sequence>
<dbReference type="InterPro" id="IPR019734">
    <property type="entry name" value="TPR_rpt"/>
</dbReference>
<dbReference type="InterPro" id="IPR011990">
    <property type="entry name" value="TPR-like_helical_dom_sf"/>
</dbReference>
<keyword evidence="1" id="KW-0802">TPR repeat</keyword>
<dbReference type="Gene3D" id="1.25.40.10">
    <property type="entry name" value="Tetratricopeptide repeat domain"/>
    <property type="match status" value="2"/>
</dbReference>
<dbReference type="SUPFAM" id="SSF48452">
    <property type="entry name" value="TPR-like"/>
    <property type="match status" value="2"/>
</dbReference>
<dbReference type="STRING" id="653733.Selin_1112"/>